<dbReference type="GO" id="GO:0015020">
    <property type="term" value="F:glucuronosyltransferase activity"/>
    <property type="evidence" value="ECO:0000318"/>
    <property type="project" value="GO_Central"/>
</dbReference>
<dbReference type="PANTHER" id="PTHR12270">
    <property type="entry name" value="GLYCOSYLTRANSFERASE-RELATED"/>
    <property type="match status" value="1"/>
</dbReference>
<reference evidence="8" key="1">
    <citation type="journal article" date="2008" name="Nat. Genet.">
        <title>The Pristionchus pacificus genome provides a unique perspective on nematode lifestyle and parasitism.</title>
        <authorList>
            <person name="Dieterich C."/>
            <person name="Clifton S.W."/>
            <person name="Schuster L.N."/>
            <person name="Chinwalla A."/>
            <person name="Delehaunty K."/>
            <person name="Dinkelacker I."/>
            <person name="Fulton L."/>
            <person name="Fulton R."/>
            <person name="Godfrey J."/>
            <person name="Minx P."/>
            <person name="Mitreva M."/>
            <person name="Roeseler W."/>
            <person name="Tian H."/>
            <person name="Witte H."/>
            <person name="Yang S.P."/>
            <person name="Wilson R.K."/>
            <person name="Sommer R.J."/>
        </authorList>
    </citation>
    <scope>NUCLEOTIDE SEQUENCE [LARGE SCALE GENOMIC DNA]</scope>
    <source>
        <strain evidence="8">PS312</strain>
    </source>
</reference>
<keyword evidence="4" id="KW-1133">Transmembrane helix</keyword>
<dbReference type="SUPFAM" id="SSF53448">
    <property type="entry name" value="Nucleotide-diphospho-sugar transferases"/>
    <property type="match status" value="1"/>
</dbReference>
<evidence type="ECO:0000256" key="2">
    <source>
        <dbReference type="ARBA" id="ARBA00022692"/>
    </source>
</evidence>
<dbReference type="InterPro" id="IPR051292">
    <property type="entry name" value="Xyl/GlcA_transferase"/>
</dbReference>
<protein>
    <submittedName>
        <fullName evidence="7">Uncharacterized protein</fullName>
    </submittedName>
</protein>
<gene>
    <name evidence="7" type="primary">WBGene00278881</name>
</gene>
<dbReference type="InterPro" id="IPR029044">
    <property type="entry name" value="Nucleotide-diphossugar_trans"/>
</dbReference>
<dbReference type="Proteomes" id="UP000005239">
    <property type="component" value="Unassembled WGS sequence"/>
</dbReference>
<evidence type="ECO:0000256" key="3">
    <source>
        <dbReference type="ARBA" id="ARBA00022968"/>
    </source>
</evidence>
<keyword evidence="8" id="KW-1185">Reference proteome</keyword>
<dbReference type="GO" id="GO:0016020">
    <property type="term" value="C:membrane"/>
    <property type="evidence" value="ECO:0007669"/>
    <property type="project" value="UniProtKB-SubCell"/>
</dbReference>
<organism evidence="7 8">
    <name type="scientific">Pristionchus pacificus</name>
    <name type="common">Parasitic nematode worm</name>
    <dbReference type="NCBI Taxonomy" id="54126"/>
    <lineage>
        <taxon>Eukaryota</taxon>
        <taxon>Metazoa</taxon>
        <taxon>Ecdysozoa</taxon>
        <taxon>Nematoda</taxon>
        <taxon>Chromadorea</taxon>
        <taxon>Rhabditida</taxon>
        <taxon>Rhabditina</taxon>
        <taxon>Diplogasteromorpha</taxon>
        <taxon>Diplogasteroidea</taxon>
        <taxon>Neodiplogasteridae</taxon>
        <taxon>Pristionchus</taxon>
    </lineage>
</organism>
<dbReference type="PANTHER" id="PTHR12270:SF25">
    <property type="entry name" value="GLYCOSYLTRANSFERASE-LIKE PROTEIN LARGE"/>
    <property type="match status" value="1"/>
</dbReference>
<dbReference type="GO" id="GO:0035269">
    <property type="term" value="P:protein O-linked glycosylation via mannose"/>
    <property type="evidence" value="ECO:0000318"/>
    <property type="project" value="GO_Central"/>
</dbReference>
<keyword evidence="6" id="KW-0325">Glycoprotein</keyword>
<dbReference type="Gene3D" id="3.90.550.10">
    <property type="entry name" value="Spore Coat Polysaccharide Biosynthesis Protein SpsA, Chain A"/>
    <property type="match status" value="1"/>
</dbReference>
<name>A0A2A6C411_PRIPA</name>
<accession>A0A2A6C411</accession>
<reference evidence="7" key="2">
    <citation type="submission" date="2022-06" db="UniProtKB">
        <authorList>
            <consortium name="EnsemblMetazoa"/>
        </authorList>
    </citation>
    <scope>IDENTIFICATION</scope>
    <source>
        <strain evidence="7">PS312</strain>
    </source>
</reference>
<keyword evidence="2" id="KW-0812">Transmembrane</keyword>
<keyword evidence="5" id="KW-0472">Membrane</keyword>
<evidence type="ECO:0000256" key="6">
    <source>
        <dbReference type="ARBA" id="ARBA00023180"/>
    </source>
</evidence>
<dbReference type="FunFam" id="3.90.550.10:FF:000330">
    <property type="entry name" value="Uncharacterized protein"/>
    <property type="match status" value="1"/>
</dbReference>
<accession>A0A8R1UW81</accession>
<keyword evidence="3" id="KW-0735">Signal-anchor</keyword>
<dbReference type="GO" id="GO:0042285">
    <property type="term" value="F:xylosyltransferase activity"/>
    <property type="evidence" value="ECO:0000318"/>
    <property type="project" value="GO_Central"/>
</dbReference>
<proteinExistence type="predicted"/>
<dbReference type="EnsemblMetazoa" id="PPA40512.1">
    <property type="protein sequence ID" value="PPA40512.1"/>
    <property type="gene ID" value="WBGene00278881"/>
</dbReference>
<evidence type="ECO:0000313" key="8">
    <source>
        <dbReference type="Proteomes" id="UP000005239"/>
    </source>
</evidence>
<dbReference type="GO" id="GO:0005794">
    <property type="term" value="C:Golgi apparatus"/>
    <property type="evidence" value="ECO:0000318"/>
    <property type="project" value="GO_Central"/>
</dbReference>
<comment type="subcellular location">
    <subcellularLocation>
        <location evidence="1">Membrane</location>
        <topology evidence="1">Single-pass type II membrane protein</topology>
    </subcellularLocation>
</comment>
<dbReference type="OrthoDB" id="411524at2759"/>
<evidence type="ECO:0000256" key="4">
    <source>
        <dbReference type="ARBA" id="ARBA00022989"/>
    </source>
</evidence>
<sequence length="563" mass="65619">MAVFRLRCNCNWMRQLVIIPLVLHLLYSAHNAVREQRAIEAQRLENSTVIHIATLNEGVSRCGQIEILIKSILLYHKGIIHIHAFADVRSREMLSVMFQTWALDRVRWSTYEMETVHESGRWLPSMHHSGTIGVFKFFPDDVLPLYVEKLIVIDSDTLLLDDIQILHDYFHLMEKQGAFWATTEDQYWRGADREIYPHKDRLGENNGILLLDLKKMREIGDWNKIWKNETFSLYQKVGPLMASDQDVYTSLAYWFPTWHYRLPCVYNFQMGEYALETQCVGEWRDFSVIKIAHWTEGIKWDGVNTNVKFFTQVYRCVQRMDGSVFGVSRVTEKSLTRRTLHYIKDAAETPERSDITLAAHVPFNRSFDMIDRMNRWPGPVSLVVFGNDDQKMRLNNYLHKNKNGTSGRLAVHFVHPSIGELEYPSSYLAKISVDTSRTERVLVAYELERLDVSRGLYSKFLKRINQDEDTSISIIRSRKGSEIIGAVMKKTLAQLVHAKEITAEEAVEQLRLKTSYSTSEEPINYMNTLFDTTVSYPDETFCHSQISLRSPIMRWNEKPKILL</sequence>
<evidence type="ECO:0000256" key="5">
    <source>
        <dbReference type="ARBA" id="ARBA00023136"/>
    </source>
</evidence>
<evidence type="ECO:0000313" key="7">
    <source>
        <dbReference type="EnsemblMetazoa" id="PPA40512.1"/>
    </source>
</evidence>
<evidence type="ECO:0000256" key="1">
    <source>
        <dbReference type="ARBA" id="ARBA00004606"/>
    </source>
</evidence>
<dbReference type="AlphaFoldDB" id="A0A2A6C411"/>